<dbReference type="Proteomes" id="UP001057520">
    <property type="component" value="Chromosome"/>
</dbReference>
<dbReference type="EMBL" id="CP096040">
    <property type="protein sequence ID" value="USQ95918.1"/>
    <property type="molecule type" value="Genomic_DNA"/>
</dbReference>
<gene>
    <name evidence="3" type="ORF">MZV50_25845</name>
</gene>
<protein>
    <submittedName>
        <fullName evidence="3">Nucleotidyltransferase family protein</fullName>
    </submittedName>
</protein>
<feature type="domain" description="MobA-like NTP transferase" evidence="2">
    <location>
        <begin position="14"/>
        <end position="178"/>
    </location>
</feature>
<keyword evidence="1" id="KW-0460">Magnesium</keyword>
<dbReference type="InterPro" id="IPR025877">
    <property type="entry name" value="MobA-like_NTP_Trfase"/>
</dbReference>
<reference evidence="3 4" key="1">
    <citation type="submission" date="2022-04" db="EMBL/GenBank/DDBJ databases">
        <title>Genome sequence of soybean root-associated Caulobacter segnis RL271.</title>
        <authorList>
            <person name="Longley R."/>
            <person name="Bonito G."/>
            <person name="Trigodet F."/>
            <person name="Crosson S."/>
            <person name="Fiebig A."/>
        </authorList>
    </citation>
    <scope>NUCLEOTIDE SEQUENCE [LARGE SCALE GENOMIC DNA]</scope>
    <source>
        <strain evidence="3 4">RL271</strain>
    </source>
</reference>
<dbReference type="Gene3D" id="3.90.550.10">
    <property type="entry name" value="Spore Coat Polysaccharide Biosynthesis Protein SpsA, Chain A"/>
    <property type="match status" value="1"/>
</dbReference>
<sequence>MTQRDTTQRAALGAIVLAAGRGARFGGGKLTAPLNGAPLVAGALLTAFLSPARRVFVAIGPDPAVREAVEATASRIAAADRLTLVQVEDPTEGMGASLRAAAQALPDDAAGAFVLLGDMPSIDPETLQRLSRAFEGPLDLIAPTYLGRRGHPVLFGATWFPALRALSGDEGARALLESAGAQLTRIPVEDPGIHLDVDRPEDLARAVEGR</sequence>
<dbReference type="SUPFAM" id="SSF53448">
    <property type="entry name" value="Nucleotide-diphospho-sugar transferases"/>
    <property type="match status" value="1"/>
</dbReference>
<dbReference type="PANTHER" id="PTHR43777:SF1">
    <property type="entry name" value="MOLYBDENUM COFACTOR CYTIDYLYLTRANSFERASE"/>
    <property type="match status" value="1"/>
</dbReference>
<evidence type="ECO:0000313" key="4">
    <source>
        <dbReference type="Proteomes" id="UP001057520"/>
    </source>
</evidence>
<proteinExistence type="predicted"/>
<evidence type="ECO:0000313" key="3">
    <source>
        <dbReference type="EMBL" id="USQ95918.1"/>
    </source>
</evidence>
<organism evidence="3 4">
    <name type="scientific">Caulobacter segnis</name>
    <dbReference type="NCBI Taxonomy" id="88688"/>
    <lineage>
        <taxon>Bacteria</taxon>
        <taxon>Pseudomonadati</taxon>
        <taxon>Pseudomonadota</taxon>
        <taxon>Alphaproteobacteria</taxon>
        <taxon>Caulobacterales</taxon>
        <taxon>Caulobacteraceae</taxon>
        <taxon>Caulobacter</taxon>
    </lineage>
</organism>
<dbReference type="CDD" id="cd04182">
    <property type="entry name" value="GT_2_like_f"/>
    <property type="match status" value="1"/>
</dbReference>
<dbReference type="PANTHER" id="PTHR43777">
    <property type="entry name" value="MOLYBDENUM COFACTOR CYTIDYLYLTRANSFERASE"/>
    <property type="match status" value="1"/>
</dbReference>
<evidence type="ECO:0000256" key="1">
    <source>
        <dbReference type="ARBA" id="ARBA00022842"/>
    </source>
</evidence>
<evidence type="ECO:0000259" key="2">
    <source>
        <dbReference type="Pfam" id="PF12804"/>
    </source>
</evidence>
<keyword evidence="4" id="KW-1185">Reference proteome</keyword>
<accession>A0ABY4ZSW2</accession>
<name>A0ABY4ZSW2_9CAUL</name>
<dbReference type="Pfam" id="PF12804">
    <property type="entry name" value="NTP_transf_3"/>
    <property type="match status" value="1"/>
</dbReference>
<dbReference type="InterPro" id="IPR029044">
    <property type="entry name" value="Nucleotide-diphossugar_trans"/>
</dbReference>